<dbReference type="PANTHER" id="PTHR43625">
    <property type="entry name" value="AFLATOXIN B1 ALDEHYDE REDUCTASE"/>
    <property type="match status" value="1"/>
</dbReference>
<dbReference type="EMBL" id="CP042345">
    <property type="protein sequence ID" value="QEA17561.1"/>
    <property type="molecule type" value="Genomic_DNA"/>
</dbReference>
<dbReference type="Proteomes" id="UP000321172">
    <property type="component" value="Chromosome"/>
</dbReference>
<dbReference type="GO" id="GO:0016491">
    <property type="term" value="F:oxidoreductase activity"/>
    <property type="evidence" value="ECO:0007669"/>
    <property type="project" value="UniProtKB-KW"/>
</dbReference>
<proteinExistence type="predicted"/>
<dbReference type="SUPFAM" id="SSF51430">
    <property type="entry name" value="NAD(P)-linked oxidoreductase"/>
    <property type="match status" value="1"/>
</dbReference>
<dbReference type="InterPro" id="IPR050791">
    <property type="entry name" value="Aldo-Keto_reductase"/>
</dbReference>
<dbReference type="PRINTS" id="PR00069">
    <property type="entry name" value="ALDKETRDTASE"/>
</dbReference>
<dbReference type="AlphaFoldDB" id="A0A5B8S7M2"/>
<dbReference type="CDD" id="cd19076">
    <property type="entry name" value="AKR_AKR13A_13D"/>
    <property type="match status" value="1"/>
</dbReference>
<protein>
    <submittedName>
        <fullName evidence="3">Aldo/keto reductase</fullName>
    </submittedName>
</protein>
<dbReference type="OrthoDB" id="7181835at2"/>
<dbReference type="Pfam" id="PF00248">
    <property type="entry name" value="Aldo_ket_red"/>
    <property type="match status" value="1"/>
</dbReference>
<dbReference type="KEGG" id="ngf:FRF71_10830"/>
<evidence type="ECO:0000313" key="3">
    <source>
        <dbReference type="EMBL" id="QEA17561.1"/>
    </source>
</evidence>
<organism evidence="3 4">
    <name type="scientific">Novosphingobium ginsenosidimutans</name>
    <dbReference type="NCBI Taxonomy" id="1176536"/>
    <lineage>
        <taxon>Bacteria</taxon>
        <taxon>Pseudomonadati</taxon>
        <taxon>Pseudomonadota</taxon>
        <taxon>Alphaproteobacteria</taxon>
        <taxon>Sphingomonadales</taxon>
        <taxon>Sphingomonadaceae</taxon>
        <taxon>Novosphingobium</taxon>
    </lineage>
</organism>
<evidence type="ECO:0000259" key="2">
    <source>
        <dbReference type="Pfam" id="PF00248"/>
    </source>
</evidence>
<name>A0A5B8S7M2_9SPHN</name>
<accession>A0A5B8S7M2</accession>
<dbReference type="GO" id="GO:0005737">
    <property type="term" value="C:cytoplasm"/>
    <property type="evidence" value="ECO:0007669"/>
    <property type="project" value="TreeGrafter"/>
</dbReference>
<reference evidence="3 4" key="1">
    <citation type="journal article" date="2013" name="J. Microbiol. Biotechnol.">
        <title>Novosphingobium ginsenosidimutans sp. nov., with the ability to convert ginsenoside.</title>
        <authorList>
            <person name="Kim J.K."/>
            <person name="He D."/>
            <person name="Liu Q.M."/>
            <person name="Park H.Y."/>
            <person name="Jung M.S."/>
            <person name="Yoon M.H."/>
            <person name="Kim S.C."/>
            <person name="Im W.T."/>
        </authorList>
    </citation>
    <scope>NUCLEOTIDE SEQUENCE [LARGE SCALE GENOMIC DNA]</scope>
    <source>
        <strain evidence="3 4">FW-6</strain>
    </source>
</reference>
<gene>
    <name evidence="3" type="ORF">FRF71_10830</name>
</gene>
<keyword evidence="1" id="KW-0560">Oxidoreductase</keyword>
<dbReference type="InterPro" id="IPR023210">
    <property type="entry name" value="NADP_OxRdtase_dom"/>
</dbReference>
<evidence type="ECO:0000256" key="1">
    <source>
        <dbReference type="ARBA" id="ARBA00023002"/>
    </source>
</evidence>
<keyword evidence="4" id="KW-1185">Reference proteome</keyword>
<evidence type="ECO:0000313" key="4">
    <source>
        <dbReference type="Proteomes" id="UP000321172"/>
    </source>
</evidence>
<dbReference type="Gene3D" id="3.20.20.100">
    <property type="entry name" value="NADP-dependent oxidoreductase domain"/>
    <property type="match status" value="1"/>
</dbReference>
<sequence length="332" mass="35683">MKYRQLGQGLTVSAIGLGCMGMLKGGNFNYGGDADLDEAVRTIHRAIDLGVTFFDTAEVYGPRANEELVGKAIKGKRDGLVIATKFGFKFTDEGQFLGVDSSEANIRRAVEGSLQRLGIDCIDLYYQHRVDPQVPIEDVVGVLADLQTQGKIKHIGLSEAAASTIRRAAAVAPIAALQSEYSIWEREIEDEILPTCRELGIGLVPYSPLGRGFLTGTVTRAEDLGEGDYRRHDPRYQQDNYDANMRIVGVVKAVAERRGASPAQVALAWLLAQGPDVVPIPGAKRRVTLEDSMAAAELALTAEDVAEISAVAPVGGTSGPRYRPAGMATVRL</sequence>
<dbReference type="PROSITE" id="PS51257">
    <property type="entry name" value="PROKAR_LIPOPROTEIN"/>
    <property type="match status" value="1"/>
</dbReference>
<dbReference type="RefSeq" id="WP_147091628.1">
    <property type="nucleotide sequence ID" value="NZ_BAABJD010000005.1"/>
</dbReference>
<dbReference type="InterPro" id="IPR036812">
    <property type="entry name" value="NAD(P)_OxRdtase_dom_sf"/>
</dbReference>
<feature type="domain" description="NADP-dependent oxidoreductase" evidence="2">
    <location>
        <begin position="15"/>
        <end position="311"/>
    </location>
</feature>
<dbReference type="PANTHER" id="PTHR43625:SF40">
    <property type="entry name" value="ALDO-KETO REDUCTASE YAKC [NADP(+)]"/>
    <property type="match status" value="1"/>
</dbReference>
<dbReference type="InterPro" id="IPR020471">
    <property type="entry name" value="AKR"/>
</dbReference>